<accession>A0A0A0IEF5</accession>
<organism evidence="1 2">
    <name type="scientific">Clostridium botulinum C/D str. DC5</name>
    <dbReference type="NCBI Taxonomy" id="1443128"/>
    <lineage>
        <taxon>Bacteria</taxon>
        <taxon>Bacillati</taxon>
        <taxon>Bacillota</taxon>
        <taxon>Clostridia</taxon>
        <taxon>Eubacteriales</taxon>
        <taxon>Clostridiaceae</taxon>
        <taxon>Clostridium</taxon>
    </lineage>
</organism>
<comment type="caution">
    <text evidence="1">The sequence shown here is derived from an EMBL/GenBank/DDBJ whole genome shotgun (WGS) entry which is preliminary data.</text>
</comment>
<dbReference type="Pfam" id="PF19777">
    <property type="entry name" value="DUF6263"/>
    <property type="match status" value="1"/>
</dbReference>
<protein>
    <recommendedName>
        <fullName evidence="3">Lipoprotein</fullName>
    </recommendedName>
</protein>
<name>A0A0A0IEF5_CLOBO</name>
<evidence type="ECO:0000313" key="2">
    <source>
        <dbReference type="Proteomes" id="UP000030014"/>
    </source>
</evidence>
<dbReference type="InterPro" id="IPR046230">
    <property type="entry name" value="DUF6263"/>
</dbReference>
<evidence type="ECO:0000313" key="1">
    <source>
        <dbReference type="EMBL" id="KGM99342.1"/>
    </source>
</evidence>
<reference evidence="1 2" key="1">
    <citation type="submission" date="2014-01" db="EMBL/GenBank/DDBJ databases">
        <title>Plasmidome dynamics in the species complex Clostridium novyi sensu lato converts strains of independent lineages into distinctly different pathogens.</title>
        <authorList>
            <person name="Skarin H."/>
            <person name="Segerman B."/>
        </authorList>
    </citation>
    <scope>NUCLEOTIDE SEQUENCE [LARGE SCALE GENOMIC DNA]</scope>
    <source>
        <strain evidence="1 2">DC5</strain>
    </source>
</reference>
<gene>
    <name evidence="1" type="ORF">Z955_08000</name>
</gene>
<dbReference type="AlphaFoldDB" id="A0A0A0IEF5"/>
<proteinExistence type="predicted"/>
<dbReference type="EMBL" id="JDRY01000036">
    <property type="protein sequence ID" value="KGM99342.1"/>
    <property type="molecule type" value="Genomic_DNA"/>
</dbReference>
<dbReference type="PROSITE" id="PS51257">
    <property type="entry name" value="PROKAR_LIPOPROTEIN"/>
    <property type="match status" value="1"/>
</dbReference>
<evidence type="ECO:0008006" key="3">
    <source>
        <dbReference type="Google" id="ProtNLM"/>
    </source>
</evidence>
<sequence>MKKKVVVLILMLYVCSILSGCIKIPIKLSINDKKGDSFKVEIDRNQKITSNFSGENSSVELKVREGFLCNVVNVDDIKDSDIKVTFDSMNFINNINVSDKLKKYVPNADEDLKKLSQAYSAFLGKSFKVKIAENGKVKKVMGIDELTMAVLKDLKDKSKEQDVKNFIKKEFSENALTAKIEKITLFYPEKRVSQNTQWRIRNTPSTKIPIQSVNEYVLKDSEDKTADISIKSEIKKNESAQPRNIGDVKLNFEDIKGNGSGNISVNLDKGIIKNTDIQSKYKGNIKIVSMDPNTGTQMIPITVEDKINVHVLNQ</sequence>
<dbReference type="Proteomes" id="UP000030014">
    <property type="component" value="Unassembled WGS sequence"/>
</dbReference>
<dbReference type="RefSeq" id="WP_039259542.1">
    <property type="nucleotide sequence ID" value="NZ_JDRY01000036.1"/>
</dbReference>